<dbReference type="PANTHER" id="PTHR42939:SF1">
    <property type="entry name" value="ABC TRANSPORTER ATP-BINDING PROTEIN ALBC-RELATED"/>
    <property type="match status" value="1"/>
</dbReference>
<dbReference type="GO" id="GO:0005524">
    <property type="term" value="F:ATP binding"/>
    <property type="evidence" value="ECO:0007669"/>
    <property type="project" value="UniProtKB-KW"/>
</dbReference>
<reference evidence="6" key="1">
    <citation type="journal article" date="2014" name="Int. J. Syst. Evol. Microbiol.">
        <title>Complete genome sequence of Corynebacterium casei LMG S-19264T (=DSM 44701T), isolated from a smear-ripened cheese.</title>
        <authorList>
            <consortium name="US DOE Joint Genome Institute (JGI-PGF)"/>
            <person name="Walter F."/>
            <person name="Albersmeier A."/>
            <person name="Kalinowski J."/>
            <person name="Ruckert C."/>
        </authorList>
    </citation>
    <scope>NUCLEOTIDE SEQUENCE</scope>
    <source>
        <strain evidence="6">CGMCC 4.7306</strain>
    </source>
</reference>
<dbReference type="Pfam" id="PF00005">
    <property type="entry name" value="ABC_tran"/>
    <property type="match status" value="1"/>
</dbReference>
<evidence type="ECO:0000313" key="6">
    <source>
        <dbReference type="EMBL" id="GGL47777.1"/>
    </source>
</evidence>
<sequence length="211" mass="22244">MRIAAGVSLPDSGSVASRPPTVSYLPPAFAPPALMRAGDYVTQLATIRGLPPATARRRAADLLEQLNLLPGPAARMGGLSTGNLRKVGIAQAFLINADLIVLDEPRAGLDPDARVVLDQLVRIAIVDGAAVITADHEPTAAGDDHRFRLSGGRLERVAAGSEDVRHFMITTVDPTGAPSTVRVADHERDRRLAELLASGWSVIGVQADAER</sequence>
<dbReference type="SUPFAM" id="SSF52540">
    <property type="entry name" value="P-loop containing nucleoside triphosphate hydrolases"/>
    <property type="match status" value="1"/>
</dbReference>
<dbReference type="InterPro" id="IPR003439">
    <property type="entry name" value="ABC_transporter-like_ATP-bd"/>
</dbReference>
<dbReference type="EMBL" id="BMMZ01000001">
    <property type="protein sequence ID" value="GGL47777.1"/>
    <property type="molecule type" value="Genomic_DNA"/>
</dbReference>
<accession>A0A917W0Q2</accession>
<evidence type="ECO:0000256" key="3">
    <source>
        <dbReference type="ARBA" id="ARBA00022840"/>
    </source>
</evidence>
<evidence type="ECO:0000313" key="7">
    <source>
        <dbReference type="Proteomes" id="UP000613840"/>
    </source>
</evidence>
<dbReference type="InterPro" id="IPR027417">
    <property type="entry name" value="P-loop_NTPase"/>
</dbReference>
<keyword evidence="2" id="KW-0547">Nucleotide-binding</keyword>
<dbReference type="InterPro" id="IPR051782">
    <property type="entry name" value="ABC_Transporter_VariousFunc"/>
</dbReference>
<keyword evidence="3 6" id="KW-0067">ATP-binding</keyword>
<proteinExistence type="predicted"/>
<gene>
    <name evidence="6" type="ORF">GCM10011575_02090</name>
</gene>
<feature type="domain" description="ABC transporter" evidence="5">
    <location>
        <begin position="50"/>
        <end position="106"/>
    </location>
</feature>
<reference evidence="6" key="2">
    <citation type="submission" date="2020-09" db="EMBL/GenBank/DDBJ databases">
        <authorList>
            <person name="Sun Q."/>
            <person name="Zhou Y."/>
        </authorList>
    </citation>
    <scope>NUCLEOTIDE SEQUENCE</scope>
    <source>
        <strain evidence="6">CGMCC 4.7306</strain>
    </source>
</reference>
<protein>
    <submittedName>
        <fullName evidence="6">ABC transporter ATP-binding protein</fullName>
    </submittedName>
</protein>
<dbReference type="Proteomes" id="UP000613840">
    <property type="component" value="Unassembled WGS sequence"/>
</dbReference>
<evidence type="ECO:0000256" key="2">
    <source>
        <dbReference type="ARBA" id="ARBA00022741"/>
    </source>
</evidence>
<feature type="region of interest" description="Disordered" evidence="4">
    <location>
        <begin position="1"/>
        <end position="21"/>
    </location>
</feature>
<dbReference type="GO" id="GO:0016887">
    <property type="term" value="F:ATP hydrolysis activity"/>
    <property type="evidence" value="ECO:0007669"/>
    <property type="project" value="InterPro"/>
</dbReference>
<organism evidence="6 7">
    <name type="scientific">Microlunatus endophyticus</name>
    <dbReference type="NCBI Taxonomy" id="1716077"/>
    <lineage>
        <taxon>Bacteria</taxon>
        <taxon>Bacillati</taxon>
        <taxon>Actinomycetota</taxon>
        <taxon>Actinomycetes</taxon>
        <taxon>Propionibacteriales</taxon>
        <taxon>Propionibacteriaceae</taxon>
        <taxon>Microlunatus</taxon>
    </lineage>
</organism>
<evidence type="ECO:0000259" key="5">
    <source>
        <dbReference type="Pfam" id="PF00005"/>
    </source>
</evidence>
<comment type="caution">
    <text evidence="6">The sequence shown here is derived from an EMBL/GenBank/DDBJ whole genome shotgun (WGS) entry which is preliminary data.</text>
</comment>
<keyword evidence="7" id="KW-1185">Reference proteome</keyword>
<name>A0A917W0Q2_9ACTN</name>
<evidence type="ECO:0000256" key="4">
    <source>
        <dbReference type="SAM" id="MobiDB-lite"/>
    </source>
</evidence>
<keyword evidence="1" id="KW-0813">Transport</keyword>
<dbReference type="AlphaFoldDB" id="A0A917W0Q2"/>
<dbReference type="Gene3D" id="3.40.50.300">
    <property type="entry name" value="P-loop containing nucleotide triphosphate hydrolases"/>
    <property type="match status" value="1"/>
</dbReference>
<dbReference type="PANTHER" id="PTHR42939">
    <property type="entry name" value="ABC TRANSPORTER ATP-BINDING PROTEIN ALBC-RELATED"/>
    <property type="match status" value="1"/>
</dbReference>
<evidence type="ECO:0000256" key="1">
    <source>
        <dbReference type="ARBA" id="ARBA00022448"/>
    </source>
</evidence>